<keyword evidence="3" id="KW-1185">Reference proteome</keyword>
<organism evidence="2 3">
    <name type="scientific">Bizionia algoritergicola</name>
    <dbReference type="NCBI Taxonomy" id="291187"/>
    <lineage>
        <taxon>Bacteria</taxon>
        <taxon>Pseudomonadati</taxon>
        <taxon>Bacteroidota</taxon>
        <taxon>Flavobacteriia</taxon>
        <taxon>Flavobacteriales</taxon>
        <taxon>Flavobacteriaceae</taxon>
        <taxon>Bizionia</taxon>
    </lineage>
</organism>
<accession>A0A5D0QNV3</accession>
<gene>
    <name evidence="2" type="ORF">ES675_15135</name>
</gene>
<protein>
    <recommendedName>
        <fullName evidence="4">VCBS repeat-containing protein</fullName>
    </recommendedName>
</protein>
<comment type="caution">
    <text evidence="2">The sequence shown here is derived from an EMBL/GenBank/DDBJ whole genome shotgun (WGS) entry which is preliminary data.</text>
</comment>
<feature type="chain" id="PRO_5022930450" description="VCBS repeat-containing protein" evidence="1">
    <location>
        <begin position="24"/>
        <end position="230"/>
    </location>
</feature>
<sequence>MKLKFIKNLVSFLFLVSSFLLNAQESQYVLPNFLGENLQSIENNLGWKTIQKAIGDLNKDGLEDFALILESTDSIFEKRCNDCKILKNKARIILVLFNKNDSLIVAIQNNKFIARSNEGGMLPYLEPELKIKKGKLIIYYQYTRSNQNYTFEWNSNQLLITSAESNDIHATTGNYKFDSFDFKKDEIITRIGNISEEDEKTNILKFSAKPKSLSEFGYMYDWKIIENKFL</sequence>
<reference evidence="2 3" key="1">
    <citation type="submission" date="2019-08" db="EMBL/GenBank/DDBJ databases">
        <title>Genomes of Antarctic Bizionia species.</title>
        <authorList>
            <person name="Bowman J.P."/>
        </authorList>
    </citation>
    <scope>NUCLEOTIDE SEQUENCE [LARGE SCALE GENOMIC DNA]</scope>
    <source>
        <strain evidence="2 3">APA-1</strain>
    </source>
</reference>
<dbReference type="Proteomes" id="UP000324358">
    <property type="component" value="Unassembled WGS sequence"/>
</dbReference>
<evidence type="ECO:0000256" key="1">
    <source>
        <dbReference type="SAM" id="SignalP"/>
    </source>
</evidence>
<dbReference type="OrthoDB" id="86940at2"/>
<dbReference type="RefSeq" id="WP_148367541.1">
    <property type="nucleotide sequence ID" value="NZ_VSKL01000007.1"/>
</dbReference>
<evidence type="ECO:0008006" key="4">
    <source>
        <dbReference type="Google" id="ProtNLM"/>
    </source>
</evidence>
<keyword evidence="1" id="KW-0732">Signal</keyword>
<dbReference type="AlphaFoldDB" id="A0A5D0QNV3"/>
<name>A0A5D0QNV3_9FLAO</name>
<feature type="signal peptide" evidence="1">
    <location>
        <begin position="1"/>
        <end position="23"/>
    </location>
</feature>
<dbReference type="EMBL" id="VSKL01000007">
    <property type="protein sequence ID" value="TYB70840.1"/>
    <property type="molecule type" value="Genomic_DNA"/>
</dbReference>
<evidence type="ECO:0000313" key="2">
    <source>
        <dbReference type="EMBL" id="TYB70840.1"/>
    </source>
</evidence>
<evidence type="ECO:0000313" key="3">
    <source>
        <dbReference type="Proteomes" id="UP000324358"/>
    </source>
</evidence>
<proteinExistence type="predicted"/>